<name>A0A1H6WBB3_9BACT</name>
<evidence type="ECO:0000313" key="1">
    <source>
        <dbReference type="EMBL" id="SEJ14258.1"/>
    </source>
</evidence>
<accession>A0A1H6WBB3</accession>
<proteinExistence type="predicted"/>
<organism evidence="1 2">
    <name type="scientific">Dyadobacter koreensis</name>
    <dbReference type="NCBI Taxonomy" id="408657"/>
    <lineage>
        <taxon>Bacteria</taxon>
        <taxon>Pseudomonadati</taxon>
        <taxon>Bacteroidota</taxon>
        <taxon>Cytophagia</taxon>
        <taxon>Cytophagales</taxon>
        <taxon>Spirosomataceae</taxon>
        <taxon>Dyadobacter</taxon>
    </lineage>
</organism>
<gene>
    <name evidence="1" type="ORF">SAMN04487995_3437</name>
</gene>
<keyword evidence="2" id="KW-1185">Reference proteome</keyword>
<dbReference type="RefSeq" id="WP_177197050.1">
    <property type="nucleotide sequence ID" value="NZ_FNXY01000005.1"/>
</dbReference>
<sequence length="72" mass="8423">MPEFDFKRFHIRSMNATDEERAAINQELKDLYASLPEEDKADFNEQLQTFLVKEVARVKSDYDSIRGLNSPN</sequence>
<evidence type="ECO:0000313" key="2">
    <source>
        <dbReference type="Proteomes" id="UP000199532"/>
    </source>
</evidence>
<dbReference type="AlphaFoldDB" id="A0A1H6WBB3"/>
<protein>
    <submittedName>
        <fullName evidence="1">Uncharacterized protein</fullName>
    </submittedName>
</protein>
<dbReference type="Proteomes" id="UP000199532">
    <property type="component" value="Unassembled WGS sequence"/>
</dbReference>
<reference evidence="1 2" key="1">
    <citation type="submission" date="2016-10" db="EMBL/GenBank/DDBJ databases">
        <authorList>
            <person name="de Groot N.N."/>
        </authorList>
    </citation>
    <scope>NUCLEOTIDE SEQUENCE [LARGE SCALE GENOMIC DNA]</scope>
    <source>
        <strain evidence="1 2">DSM 19938</strain>
    </source>
</reference>
<dbReference type="EMBL" id="FNXY01000005">
    <property type="protein sequence ID" value="SEJ14258.1"/>
    <property type="molecule type" value="Genomic_DNA"/>
</dbReference>